<evidence type="ECO:0000256" key="1">
    <source>
        <dbReference type="SAM" id="MobiDB-lite"/>
    </source>
</evidence>
<organism evidence="2 3">
    <name type="scientific">Alienimonas chondri</name>
    <dbReference type="NCBI Taxonomy" id="2681879"/>
    <lineage>
        <taxon>Bacteria</taxon>
        <taxon>Pseudomonadati</taxon>
        <taxon>Planctomycetota</taxon>
        <taxon>Planctomycetia</taxon>
        <taxon>Planctomycetales</taxon>
        <taxon>Planctomycetaceae</taxon>
        <taxon>Alienimonas</taxon>
    </lineage>
</organism>
<feature type="compositionally biased region" description="Polar residues" evidence="1">
    <location>
        <begin position="202"/>
        <end position="218"/>
    </location>
</feature>
<keyword evidence="3" id="KW-1185">Reference proteome</keyword>
<comment type="caution">
    <text evidence="2">The sequence shown here is derived from an EMBL/GenBank/DDBJ whole genome shotgun (WGS) entry which is preliminary data.</text>
</comment>
<feature type="region of interest" description="Disordered" evidence="1">
    <location>
        <begin position="202"/>
        <end position="224"/>
    </location>
</feature>
<evidence type="ECO:0000313" key="3">
    <source>
        <dbReference type="Proteomes" id="UP000609651"/>
    </source>
</evidence>
<proteinExistence type="predicted"/>
<name>A0ABX1VH42_9PLAN</name>
<accession>A0ABX1VH42</accession>
<evidence type="ECO:0000313" key="2">
    <source>
        <dbReference type="EMBL" id="NNJ26567.1"/>
    </source>
</evidence>
<dbReference type="EMBL" id="WTPX01000084">
    <property type="protein sequence ID" value="NNJ26567.1"/>
    <property type="molecule type" value="Genomic_DNA"/>
</dbReference>
<gene>
    <name evidence="2" type="ORF">LzC2_26560</name>
</gene>
<sequence length="224" mass="22674">MCDVSLPTSAPVPSRLIAPVPSVRITAPSAAMPMKSPTVGIACRLALRATPPSTVVRLEPSARVMLRAAVSVIVPAPLVASSAPAPTAIVSAVTSRLSSAANVTSAFRFTVSNPPAPLILRAAAKDGSRGATVIVSASVPPKISRLPVGTVKTVFSNVLPVSCISPGFGPAARVASALTTFGRMNRTFAAVPVFTSGSSPAKTITEPSRSMIPSNPSASEVVKV</sequence>
<dbReference type="Proteomes" id="UP000609651">
    <property type="component" value="Unassembled WGS sequence"/>
</dbReference>
<protein>
    <submittedName>
        <fullName evidence="2">Uncharacterized protein</fullName>
    </submittedName>
</protein>
<reference evidence="2 3" key="1">
    <citation type="journal article" date="2020" name="Syst. Appl. Microbiol.">
        <title>Alienimonas chondri sp. nov., a novel planctomycete isolated from the biofilm of the red alga Chondrus crispus.</title>
        <authorList>
            <person name="Vitorino I."/>
            <person name="Albuquerque L."/>
            <person name="Wiegand S."/>
            <person name="Kallscheuer N."/>
            <person name="da Costa M.S."/>
            <person name="Lobo-da-Cunha A."/>
            <person name="Jogler C."/>
            <person name="Lage O.M."/>
        </authorList>
    </citation>
    <scope>NUCLEOTIDE SEQUENCE [LARGE SCALE GENOMIC DNA]</scope>
    <source>
        <strain evidence="2 3">LzC2</strain>
    </source>
</reference>